<organism evidence="1 2">
    <name type="scientific">alpha proteobacterium IMCC14465</name>
    <dbReference type="NCBI Taxonomy" id="1220535"/>
    <lineage>
        <taxon>Bacteria</taxon>
        <taxon>Pseudomonadati</taxon>
        <taxon>Pseudomonadota</taxon>
        <taxon>Alphaproteobacteria</taxon>
        <taxon>PS1 clade</taxon>
    </lineage>
</organism>
<evidence type="ECO:0000313" key="2">
    <source>
        <dbReference type="Proteomes" id="UP000004836"/>
    </source>
</evidence>
<accession>J9DW94</accession>
<protein>
    <submittedName>
        <fullName evidence="1">Uncharacterized protein</fullName>
    </submittedName>
</protein>
<comment type="caution">
    <text evidence="1">The sequence shown here is derived from an EMBL/GenBank/DDBJ whole genome shotgun (WGS) entry which is preliminary data.</text>
</comment>
<sequence>MFHGYAKPNCFVPAYEASSVGPLCSTKPTDLKTYDTNVT</sequence>
<dbReference type="Proteomes" id="UP000004836">
    <property type="component" value="Unassembled WGS sequence"/>
</dbReference>
<dbReference type="EMBL" id="ALYF01000003">
    <property type="protein sequence ID" value="EJW21292.1"/>
    <property type="molecule type" value="Genomic_DNA"/>
</dbReference>
<reference evidence="1 2" key="1">
    <citation type="journal article" date="2012" name="J. Bacteriol.">
        <title>Genome Sequence of Strain IMCC14465, Isolated from the East Sea, Belonging to the PS1 Clade of Alphaproteobacteria.</title>
        <authorList>
            <person name="Yang S.J."/>
            <person name="Kang I."/>
            <person name="Cho J.C."/>
        </authorList>
    </citation>
    <scope>NUCLEOTIDE SEQUENCE [LARGE SCALE GENOMIC DNA]</scope>
    <source>
        <strain evidence="1 2">IMCC14465</strain>
    </source>
</reference>
<dbReference type="AlphaFoldDB" id="J9DW94"/>
<dbReference type="STRING" id="1220535.IMCC14465_10880"/>
<evidence type="ECO:0000313" key="1">
    <source>
        <dbReference type="EMBL" id="EJW21292.1"/>
    </source>
</evidence>
<proteinExistence type="predicted"/>
<gene>
    <name evidence="1" type="ORF">IMCC14465_10880</name>
</gene>
<keyword evidence="2" id="KW-1185">Reference proteome</keyword>
<name>J9DW94_9PROT</name>